<dbReference type="PANTHER" id="PTHR43114">
    <property type="entry name" value="ADENINE DEAMINASE"/>
    <property type="match status" value="1"/>
</dbReference>
<comment type="function">
    <text evidence="5">Catalyzes the hydrolytic deamination of adenine to hypoxanthine. Plays an important role in the purine salvage pathway and in nitrogen catabolism.</text>
</comment>
<dbReference type="GO" id="GO:0000034">
    <property type="term" value="F:adenine deaminase activity"/>
    <property type="evidence" value="ECO:0007669"/>
    <property type="project" value="UniProtKB-UniRule"/>
</dbReference>
<evidence type="ECO:0000256" key="3">
    <source>
        <dbReference type="ARBA" id="ARBA00022833"/>
    </source>
</evidence>
<dbReference type="Proteomes" id="UP000510822">
    <property type="component" value="Chromosome"/>
</dbReference>
<evidence type="ECO:0000256" key="1">
    <source>
        <dbReference type="ARBA" id="ARBA00022723"/>
    </source>
</evidence>
<protein>
    <recommendedName>
        <fullName evidence="5">Adenine deaminase</fullName>
        <shortName evidence="5">ADE</shortName>
        <ecNumber evidence="5">3.5.4.2</ecNumber>
    </recommendedName>
    <alternativeName>
        <fullName evidence="5">Adenine aminohydrolase</fullName>
        <shortName evidence="5">AAH</shortName>
    </alternativeName>
</protein>
<dbReference type="GO" id="GO:0009117">
    <property type="term" value="P:nucleotide metabolic process"/>
    <property type="evidence" value="ECO:0007669"/>
    <property type="project" value="UniProtKB-KW"/>
</dbReference>
<gene>
    <name evidence="7" type="ORF">HZU75_01130</name>
</gene>
<dbReference type="InterPro" id="IPR001365">
    <property type="entry name" value="A_deaminase_dom"/>
</dbReference>
<reference evidence="7 8" key="1">
    <citation type="journal article" date="2016" name="Int. J. Syst. Evol. Microbiol.">
        <title>Chitinibacter fontanus sp. nov., isolated from a spring.</title>
        <authorList>
            <person name="Sheu S.Y."/>
            <person name="Li Y.S."/>
            <person name="Young C.C."/>
            <person name="Chen W.M."/>
        </authorList>
    </citation>
    <scope>NUCLEOTIDE SEQUENCE [LARGE SCALE GENOMIC DNA]</scope>
    <source>
        <strain evidence="7 8">STM-7</strain>
    </source>
</reference>
<sequence>MIVTQHPLDLLITRLPKTELHLHIEGSLEPEMMFALAQRNGVALPYADVAAVRAAYQFDSLQSFLDLYYAGASVLITEQDFYDLTWAYLERAKADNIVHTEIFYDPQTHTARGIDFAVPLTGIRRALSDGEAKLGISFKLIMCFLRHLSEEDGFATLELAMPYLAQIDGVGLDSSELGHPPSKFERLFARCAELGLPAVAHAGEEGPASYIWEALDLLKSRRIDHGVRCTEDATLVARLAAEQIPLTVCPLSNLKLCVVNDLAQHNLRELLAAGLCAMVNSDDPAYFGGYLNTNLLACRAALDLSQAEIVQLIRNSFAASWLSAEQKAHWQAQISQQIAG</sequence>
<organism evidence="7 8">
    <name type="scientific">Chitinibacter fontanus</name>
    <dbReference type="NCBI Taxonomy" id="1737446"/>
    <lineage>
        <taxon>Bacteria</taxon>
        <taxon>Pseudomonadati</taxon>
        <taxon>Pseudomonadota</taxon>
        <taxon>Betaproteobacteria</taxon>
        <taxon>Neisseriales</taxon>
        <taxon>Chitinibacteraceae</taxon>
        <taxon>Chitinibacter</taxon>
    </lineage>
</organism>
<dbReference type="Pfam" id="PF00962">
    <property type="entry name" value="A_deaminase"/>
    <property type="match status" value="1"/>
</dbReference>
<dbReference type="CDD" id="cd01320">
    <property type="entry name" value="ADA"/>
    <property type="match status" value="1"/>
</dbReference>
<comment type="similarity">
    <text evidence="5">Belongs to the metallo-dependent hydrolases superfamily. Adenosine and AMP deaminases family. Adenine deaminase type 2 subfamily.</text>
</comment>
<accession>A0A7D5ZE77</accession>
<name>A0A7D5ZE77_9NEIS</name>
<feature type="binding site" evidence="5">
    <location>
        <position position="283"/>
    </location>
    <ligand>
        <name>substrate</name>
    </ligand>
</feature>
<dbReference type="GO" id="GO:0008270">
    <property type="term" value="F:zinc ion binding"/>
    <property type="evidence" value="ECO:0007669"/>
    <property type="project" value="UniProtKB-UniRule"/>
</dbReference>
<feature type="site" description="Important for catalytic activity" evidence="5">
    <location>
        <position position="225"/>
    </location>
</feature>
<evidence type="ECO:0000256" key="4">
    <source>
        <dbReference type="ARBA" id="ARBA00023080"/>
    </source>
</evidence>
<dbReference type="HAMAP" id="MF_01962">
    <property type="entry name" value="Adenine_deaminase"/>
    <property type="match status" value="1"/>
</dbReference>
<feature type="binding site" evidence="5">
    <location>
        <position position="21"/>
    </location>
    <ligand>
        <name>Zn(2+)</name>
        <dbReference type="ChEBI" id="CHEBI:29105"/>
        <note>catalytic</note>
    </ligand>
</feature>
<dbReference type="AlphaFoldDB" id="A0A7D5ZE77"/>
<proteinExistence type="inferred from homology"/>
<feature type="binding site" evidence="5">
    <location>
        <position position="23"/>
    </location>
    <ligand>
        <name>Zn(2+)</name>
        <dbReference type="ChEBI" id="CHEBI:29105"/>
        <note>catalytic</note>
    </ligand>
</feature>
<dbReference type="GO" id="GO:0005829">
    <property type="term" value="C:cytosol"/>
    <property type="evidence" value="ECO:0007669"/>
    <property type="project" value="TreeGrafter"/>
</dbReference>
<evidence type="ECO:0000259" key="6">
    <source>
        <dbReference type="Pfam" id="PF00962"/>
    </source>
</evidence>
<dbReference type="FunFam" id="3.20.20.140:FF:000039">
    <property type="entry name" value="Adenine deaminase"/>
    <property type="match status" value="1"/>
</dbReference>
<evidence type="ECO:0000313" key="8">
    <source>
        <dbReference type="Proteomes" id="UP000510822"/>
    </source>
</evidence>
<keyword evidence="8" id="KW-1185">Reference proteome</keyword>
<keyword evidence="2 5" id="KW-0378">Hydrolase</keyword>
<feature type="domain" description="Adenosine deaminase" evidence="6">
    <location>
        <begin position="16"/>
        <end position="334"/>
    </location>
</feature>
<dbReference type="GO" id="GO:0006146">
    <property type="term" value="P:adenine catabolic process"/>
    <property type="evidence" value="ECO:0007669"/>
    <property type="project" value="UniProtKB-UniRule"/>
</dbReference>
<feature type="binding site" evidence="5">
    <location>
        <position position="282"/>
    </location>
    <ligand>
        <name>Zn(2+)</name>
        <dbReference type="ChEBI" id="CHEBI:29105"/>
        <note>catalytic</note>
    </ligand>
</feature>
<evidence type="ECO:0000313" key="7">
    <source>
        <dbReference type="EMBL" id="QLI80247.1"/>
    </source>
</evidence>
<evidence type="ECO:0000256" key="2">
    <source>
        <dbReference type="ARBA" id="ARBA00022801"/>
    </source>
</evidence>
<keyword evidence="3 5" id="KW-0862">Zinc</keyword>
<dbReference type="EC" id="3.5.4.2" evidence="5"/>
<comment type="cofactor">
    <cofactor evidence="5">
        <name>Zn(2+)</name>
        <dbReference type="ChEBI" id="CHEBI:29105"/>
    </cofactor>
    <text evidence="5">Binds 1 zinc ion per subunit.</text>
</comment>
<dbReference type="EMBL" id="CP058952">
    <property type="protein sequence ID" value="QLI80247.1"/>
    <property type="molecule type" value="Genomic_DNA"/>
</dbReference>
<dbReference type="InterPro" id="IPR028892">
    <property type="entry name" value="ADE"/>
</dbReference>
<comment type="catalytic activity">
    <reaction evidence="5">
        <text>adenine + H2O + H(+) = hypoxanthine + NH4(+)</text>
        <dbReference type="Rhea" id="RHEA:23688"/>
        <dbReference type="ChEBI" id="CHEBI:15377"/>
        <dbReference type="ChEBI" id="CHEBI:15378"/>
        <dbReference type="ChEBI" id="CHEBI:16708"/>
        <dbReference type="ChEBI" id="CHEBI:17368"/>
        <dbReference type="ChEBI" id="CHEBI:28938"/>
        <dbReference type="EC" id="3.5.4.2"/>
    </reaction>
</comment>
<dbReference type="NCBIfam" id="NF006850">
    <property type="entry name" value="PRK09358.1-6"/>
    <property type="match status" value="1"/>
</dbReference>
<keyword evidence="4 5" id="KW-0546">Nucleotide metabolism</keyword>
<keyword evidence="1 5" id="KW-0479">Metal-binding</keyword>
<feature type="binding site" evidence="5">
    <location>
        <position position="201"/>
    </location>
    <ligand>
        <name>Zn(2+)</name>
        <dbReference type="ChEBI" id="CHEBI:29105"/>
        <note>catalytic</note>
    </ligand>
</feature>
<dbReference type="KEGG" id="cfon:HZU75_01130"/>
<dbReference type="InterPro" id="IPR032466">
    <property type="entry name" value="Metal_Hydrolase"/>
</dbReference>
<evidence type="ECO:0000256" key="5">
    <source>
        <dbReference type="HAMAP-Rule" id="MF_01962"/>
    </source>
</evidence>
<dbReference type="PANTHER" id="PTHR43114:SF6">
    <property type="entry name" value="ADENINE DEAMINASE"/>
    <property type="match status" value="1"/>
</dbReference>
<dbReference type="SUPFAM" id="SSF51556">
    <property type="entry name" value="Metallo-dependent hydrolases"/>
    <property type="match status" value="1"/>
</dbReference>
<feature type="active site" description="Proton donor" evidence="5">
    <location>
        <position position="204"/>
    </location>
</feature>
<dbReference type="Gene3D" id="3.20.20.140">
    <property type="entry name" value="Metal-dependent hydrolases"/>
    <property type="match status" value="1"/>
</dbReference>
<dbReference type="NCBIfam" id="TIGR01430">
    <property type="entry name" value="aden_deam"/>
    <property type="match status" value="1"/>
</dbReference>
<dbReference type="GO" id="GO:0043103">
    <property type="term" value="P:hypoxanthine salvage"/>
    <property type="evidence" value="ECO:0007669"/>
    <property type="project" value="UniProtKB-UniRule"/>
</dbReference>
<dbReference type="InterPro" id="IPR006330">
    <property type="entry name" value="Ado/ade_deaminase"/>
</dbReference>